<evidence type="ECO:0000256" key="2">
    <source>
        <dbReference type="ARBA" id="ARBA00023172"/>
    </source>
</evidence>
<dbReference type="Pfam" id="PF00239">
    <property type="entry name" value="Resolvase"/>
    <property type="match status" value="1"/>
</dbReference>
<dbReference type="GO" id="GO:0003677">
    <property type="term" value="F:DNA binding"/>
    <property type="evidence" value="ECO:0007669"/>
    <property type="project" value="UniProtKB-KW"/>
</dbReference>
<dbReference type="PROSITE" id="PS51736">
    <property type="entry name" value="RECOMBINASES_3"/>
    <property type="match status" value="1"/>
</dbReference>
<dbReference type="InterPro" id="IPR050639">
    <property type="entry name" value="SSR_resolvase"/>
</dbReference>
<protein>
    <submittedName>
        <fullName evidence="5">Resolvase, N terminal domain</fullName>
    </submittedName>
</protein>
<dbReference type="Gene3D" id="3.40.50.1390">
    <property type="entry name" value="Resolvase, N-terminal catalytic domain"/>
    <property type="match status" value="1"/>
</dbReference>
<dbReference type="PANTHER" id="PTHR30461">
    <property type="entry name" value="DNA-INVERTASE FROM LAMBDOID PROPHAGE"/>
    <property type="match status" value="1"/>
</dbReference>
<evidence type="ECO:0000313" key="6">
    <source>
        <dbReference type="Proteomes" id="UP000198417"/>
    </source>
</evidence>
<evidence type="ECO:0000256" key="3">
    <source>
        <dbReference type="SAM" id="MobiDB-lite"/>
    </source>
</evidence>
<keyword evidence="2" id="KW-0233">DNA recombination</keyword>
<feature type="region of interest" description="Disordered" evidence="3">
    <location>
        <begin position="117"/>
        <end position="138"/>
    </location>
</feature>
<dbReference type="Proteomes" id="UP000198417">
    <property type="component" value="Unassembled WGS sequence"/>
</dbReference>
<evidence type="ECO:0000259" key="4">
    <source>
        <dbReference type="PROSITE" id="PS51736"/>
    </source>
</evidence>
<evidence type="ECO:0000256" key="1">
    <source>
        <dbReference type="ARBA" id="ARBA00023125"/>
    </source>
</evidence>
<dbReference type="GO" id="GO:0000150">
    <property type="term" value="F:DNA strand exchange activity"/>
    <property type="evidence" value="ECO:0007669"/>
    <property type="project" value="InterPro"/>
</dbReference>
<reference evidence="5 6" key="1">
    <citation type="submission" date="2017-06" db="EMBL/GenBank/DDBJ databases">
        <authorList>
            <person name="Kim H.J."/>
            <person name="Triplett B.A."/>
        </authorList>
    </citation>
    <scope>NUCLEOTIDE SEQUENCE [LARGE SCALE GENOMIC DNA]</scope>
    <source>
        <strain evidence="5 6">DSM 29052</strain>
    </source>
</reference>
<feature type="domain" description="Resolvase/invertase-type recombinase catalytic" evidence="4">
    <location>
        <begin position="1"/>
        <end position="122"/>
    </location>
</feature>
<dbReference type="CDD" id="cd03768">
    <property type="entry name" value="SR_ResInv"/>
    <property type="match status" value="1"/>
</dbReference>
<evidence type="ECO:0000313" key="5">
    <source>
        <dbReference type="EMBL" id="SNR85295.1"/>
    </source>
</evidence>
<accession>A0A238ZPJ8</accession>
<gene>
    <name evidence="5" type="ORF">SAMN06265370_1371</name>
</gene>
<dbReference type="EMBL" id="FZNN01000037">
    <property type="protein sequence ID" value="SNR85295.1"/>
    <property type="molecule type" value="Genomic_DNA"/>
</dbReference>
<dbReference type="SUPFAM" id="SSF53041">
    <property type="entry name" value="Resolvase-like"/>
    <property type="match status" value="1"/>
</dbReference>
<dbReference type="InterPro" id="IPR006119">
    <property type="entry name" value="Resolv_N"/>
</dbReference>
<keyword evidence="6" id="KW-1185">Reference proteome</keyword>
<proteinExistence type="predicted"/>
<keyword evidence="1" id="KW-0238">DNA-binding</keyword>
<dbReference type="PANTHER" id="PTHR30461:SF2">
    <property type="entry name" value="SERINE RECOMBINASE PINE-RELATED"/>
    <property type="match status" value="1"/>
</dbReference>
<dbReference type="SMART" id="SM00857">
    <property type="entry name" value="Resolvase"/>
    <property type="match status" value="1"/>
</dbReference>
<name>A0A238ZPJ8_9RHOB</name>
<dbReference type="AlphaFoldDB" id="A0A238ZPJ8"/>
<sequence length="191" mass="21322">MTSFGERGGNDMVAVFKESASGVFANRVARNRVLDLMQARNINAIMGSELFRWGRSTQDLLDTFNRLAGWKVLVVAINRMTFELDSPRRRMMATMQAGIAQFERDLLSKRVKSGMAAPQARRKIPANARNPTGSPQRSFKRWGMVGHIDGSQAISASAKHLTRNHETPATELFVIRSCPLQKSTLLICTQN</sequence>
<organism evidence="5 6">
    <name type="scientific">Puniceibacterium sediminis</name>
    <dbReference type="NCBI Taxonomy" id="1608407"/>
    <lineage>
        <taxon>Bacteria</taxon>
        <taxon>Pseudomonadati</taxon>
        <taxon>Pseudomonadota</taxon>
        <taxon>Alphaproteobacteria</taxon>
        <taxon>Rhodobacterales</taxon>
        <taxon>Paracoccaceae</taxon>
        <taxon>Puniceibacterium</taxon>
    </lineage>
</organism>
<dbReference type="InterPro" id="IPR036162">
    <property type="entry name" value="Resolvase-like_N_sf"/>
</dbReference>